<dbReference type="AlphaFoldDB" id="A0A0C9Z1B4"/>
<proteinExistence type="predicted"/>
<keyword evidence="2" id="KW-1185">Reference proteome</keyword>
<sequence>MRSRVPTGIVHSSDRLMATPAHTDLNQVPVPWRRGVAHTCATAIERPRKNAKSYAQ</sequence>
<gene>
    <name evidence="1" type="ORF">PISMIDRAFT_686784</name>
</gene>
<accession>A0A0C9Z1B4</accession>
<organism evidence="1 2">
    <name type="scientific">Pisolithus microcarpus 441</name>
    <dbReference type="NCBI Taxonomy" id="765257"/>
    <lineage>
        <taxon>Eukaryota</taxon>
        <taxon>Fungi</taxon>
        <taxon>Dikarya</taxon>
        <taxon>Basidiomycota</taxon>
        <taxon>Agaricomycotina</taxon>
        <taxon>Agaricomycetes</taxon>
        <taxon>Agaricomycetidae</taxon>
        <taxon>Boletales</taxon>
        <taxon>Sclerodermatineae</taxon>
        <taxon>Pisolithaceae</taxon>
        <taxon>Pisolithus</taxon>
    </lineage>
</organism>
<evidence type="ECO:0000313" key="2">
    <source>
        <dbReference type="Proteomes" id="UP000054018"/>
    </source>
</evidence>
<reference evidence="2" key="2">
    <citation type="submission" date="2015-01" db="EMBL/GenBank/DDBJ databases">
        <title>Evolutionary Origins and Diversification of the Mycorrhizal Mutualists.</title>
        <authorList>
            <consortium name="DOE Joint Genome Institute"/>
            <consortium name="Mycorrhizal Genomics Consortium"/>
            <person name="Kohler A."/>
            <person name="Kuo A."/>
            <person name="Nagy L.G."/>
            <person name="Floudas D."/>
            <person name="Copeland A."/>
            <person name="Barry K.W."/>
            <person name="Cichocki N."/>
            <person name="Veneault-Fourrey C."/>
            <person name="LaButti K."/>
            <person name="Lindquist E.A."/>
            <person name="Lipzen A."/>
            <person name="Lundell T."/>
            <person name="Morin E."/>
            <person name="Murat C."/>
            <person name="Riley R."/>
            <person name="Ohm R."/>
            <person name="Sun H."/>
            <person name="Tunlid A."/>
            <person name="Henrissat B."/>
            <person name="Grigoriev I.V."/>
            <person name="Hibbett D.S."/>
            <person name="Martin F."/>
        </authorList>
    </citation>
    <scope>NUCLEOTIDE SEQUENCE [LARGE SCALE GENOMIC DNA]</scope>
    <source>
        <strain evidence="2">441</strain>
    </source>
</reference>
<evidence type="ECO:0000313" key="1">
    <source>
        <dbReference type="EMBL" id="KIK16022.1"/>
    </source>
</evidence>
<reference evidence="1 2" key="1">
    <citation type="submission" date="2014-04" db="EMBL/GenBank/DDBJ databases">
        <authorList>
            <consortium name="DOE Joint Genome Institute"/>
            <person name="Kuo A."/>
            <person name="Kohler A."/>
            <person name="Costa M.D."/>
            <person name="Nagy L.G."/>
            <person name="Floudas D."/>
            <person name="Copeland A."/>
            <person name="Barry K.W."/>
            <person name="Cichocki N."/>
            <person name="Veneault-Fourrey C."/>
            <person name="LaButti K."/>
            <person name="Lindquist E.A."/>
            <person name="Lipzen A."/>
            <person name="Lundell T."/>
            <person name="Morin E."/>
            <person name="Murat C."/>
            <person name="Sun H."/>
            <person name="Tunlid A."/>
            <person name="Henrissat B."/>
            <person name="Grigoriev I.V."/>
            <person name="Hibbett D.S."/>
            <person name="Martin F."/>
            <person name="Nordberg H.P."/>
            <person name="Cantor M.N."/>
            <person name="Hua S.X."/>
        </authorList>
    </citation>
    <scope>NUCLEOTIDE SEQUENCE [LARGE SCALE GENOMIC DNA]</scope>
    <source>
        <strain evidence="1 2">441</strain>
    </source>
</reference>
<dbReference type="EMBL" id="KN833869">
    <property type="protein sequence ID" value="KIK16022.1"/>
    <property type="molecule type" value="Genomic_DNA"/>
</dbReference>
<name>A0A0C9Z1B4_9AGAM</name>
<protein>
    <submittedName>
        <fullName evidence="1">Uncharacterized protein</fullName>
    </submittedName>
</protein>
<dbReference type="Proteomes" id="UP000054018">
    <property type="component" value="Unassembled WGS sequence"/>
</dbReference>
<dbReference type="HOGENOM" id="CLU_3015069_0_0_1"/>